<reference evidence="8" key="1">
    <citation type="journal article" date="2022" name="bioRxiv">
        <title>Sequencing and chromosome-scale assembly of the giantPleurodeles waltlgenome.</title>
        <authorList>
            <person name="Brown T."/>
            <person name="Elewa A."/>
            <person name="Iarovenko S."/>
            <person name="Subramanian E."/>
            <person name="Araus A.J."/>
            <person name="Petzold A."/>
            <person name="Susuki M."/>
            <person name="Suzuki K.-i.T."/>
            <person name="Hayashi T."/>
            <person name="Toyoda A."/>
            <person name="Oliveira C."/>
            <person name="Osipova E."/>
            <person name="Leigh N.D."/>
            <person name="Simon A."/>
            <person name="Yun M.H."/>
        </authorList>
    </citation>
    <scope>NUCLEOTIDE SEQUENCE</scope>
    <source>
        <strain evidence="8">20211129_DDA</strain>
        <tissue evidence="8">Liver</tissue>
    </source>
</reference>
<dbReference type="Proteomes" id="UP001066276">
    <property type="component" value="Chromosome 1_1"/>
</dbReference>
<proteinExistence type="inferred from homology"/>
<comment type="similarity">
    <text evidence="4">Belongs to the thioredoxin family.</text>
</comment>
<keyword evidence="1" id="KW-0702">S-nitrosylation</keyword>
<evidence type="ECO:0000256" key="1">
    <source>
        <dbReference type="ARBA" id="ARBA00022799"/>
    </source>
</evidence>
<dbReference type="Pfam" id="PF00085">
    <property type="entry name" value="Thioredoxin"/>
    <property type="match status" value="1"/>
</dbReference>
<dbReference type="PROSITE" id="PS51352">
    <property type="entry name" value="THIOREDOXIN_2"/>
    <property type="match status" value="1"/>
</dbReference>
<sequence>MVKIISSEKEFDEELKNAGSKLVIVDFTASWCGPCRRIAPLFEELSTKYSEVIFLKVDVDDNEAITQRYGVTSMPTFLFIKNCEKVNVCTGADINAVEKRLKAHM</sequence>
<keyword evidence="2 6" id="KW-1015">Disulfide bond</keyword>
<dbReference type="PANTHER" id="PTHR46115">
    <property type="entry name" value="THIOREDOXIN-LIKE PROTEIN 1"/>
    <property type="match status" value="1"/>
</dbReference>
<dbReference type="InterPro" id="IPR005746">
    <property type="entry name" value="Thioredoxin"/>
</dbReference>
<name>A0AAV7WV34_PLEWA</name>
<dbReference type="InterPro" id="IPR017937">
    <property type="entry name" value="Thioredoxin_CS"/>
</dbReference>
<evidence type="ECO:0000256" key="3">
    <source>
        <dbReference type="ARBA" id="ARBA00023284"/>
    </source>
</evidence>
<evidence type="ECO:0000259" key="7">
    <source>
        <dbReference type="PROSITE" id="PS51352"/>
    </source>
</evidence>
<dbReference type="PROSITE" id="PS00194">
    <property type="entry name" value="THIOREDOXIN_1"/>
    <property type="match status" value="1"/>
</dbReference>
<evidence type="ECO:0000256" key="2">
    <source>
        <dbReference type="ARBA" id="ARBA00023157"/>
    </source>
</evidence>
<feature type="active site" description="Nucleophile" evidence="5">
    <location>
        <position position="32"/>
    </location>
</feature>
<keyword evidence="3 6" id="KW-0676">Redox-active center</keyword>
<dbReference type="Gene3D" id="3.40.30.10">
    <property type="entry name" value="Glutaredoxin"/>
    <property type="match status" value="1"/>
</dbReference>
<dbReference type="EMBL" id="JANPWB010000001">
    <property type="protein sequence ID" value="KAJ1217969.1"/>
    <property type="molecule type" value="Genomic_DNA"/>
</dbReference>
<evidence type="ECO:0000313" key="8">
    <source>
        <dbReference type="EMBL" id="KAJ1217969.1"/>
    </source>
</evidence>
<dbReference type="AlphaFoldDB" id="A0AAV7WV34"/>
<dbReference type="PRINTS" id="PR00421">
    <property type="entry name" value="THIOREDOXIN"/>
</dbReference>
<dbReference type="CDD" id="cd02947">
    <property type="entry name" value="TRX_family"/>
    <property type="match status" value="1"/>
</dbReference>
<feature type="site" description="Contributes to redox potential value" evidence="5">
    <location>
        <position position="34"/>
    </location>
</feature>
<evidence type="ECO:0000256" key="6">
    <source>
        <dbReference type="PIRSR" id="PIRSR000077-4"/>
    </source>
</evidence>
<dbReference type="FunFam" id="3.40.30.10:FF:000245">
    <property type="entry name" value="Thioredoxin"/>
    <property type="match status" value="1"/>
</dbReference>
<keyword evidence="9" id="KW-1185">Reference proteome</keyword>
<evidence type="ECO:0000256" key="4">
    <source>
        <dbReference type="PIRNR" id="PIRNR000077"/>
    </source>
</evidence>
<dbReference type="InterPro" id="IPR036249">
    <property type="entry name" value="Thioredoxin-like_sf"/>
</dbReference>
<evidence type="ECO:0000313" key="9">
    <source>
        <dbReference type="Proteomes" id="UP001066276"/>
    </source>
</evidence>
<feature type="site" description="Contributes to redox potential value" evidence="5">
    <location>
        <position position="33"/>
    </location>
</feature>
<feature type="domain" description="Thioredoxin" evidence="7">
    <location>
        <begin position="1"/>
        <end position="105"/>
    </location>
</feature>
<feature type="disulfide bond" description="Redox-active" evidence="6">
    <location>
        <begin position="32"/>
        <end position="35"/>
    </location>
</feature>
<evidence type="ECO:0000256" key="5">
    <source>
        <dbReference type="PIRSR" id="PIRSR000077-1"/>
    </source>
</evidence>
<dbReference type="InterPro" id="IPR013766">
    <property type="entry name" value="Thioredoxin_domain"/>
</dbReference>
<dbReference type="SUPFAM" id="SSF52833">
    <property type="entry name" value="Thioredoxin-like"/>
    <property type="match status" value="1"/>
</dbReference>
<feature type="active site" description="Nucleophile" evidence="5">
    <location>
        <position position="35"/>
    </location>
</feature>
<protein>
    <recommendedName>
        <fullName evidence="4">Thioredoxin</fullName>
    </recommendedName>
</protein>
<comment type="caution">
    <text evidence="8">The sequence shown here is derived from an EMBL/GenBank/DDBJ whole genome shotgun (WGS) entry which is preliminary data.</text>
</comment>
<dbReference type="PIRSF" id="PIRSF000077">
    <property type="entry name" value="Thioredoxin"/>
    <property type="match status" value="1"/>
</dbReference>
<feature type="site" description="Deprotonates C-terminal active site Cys" evidence="5">
    <location>
        <position position="26"/>
    </location>
</feature>
<gene>
    <name evidence="8" type="ORF">NDU88_005556</name>
</gene>
<dbReference type="GO" id="GO:0015035">
    <property type="term" value="F:protein-disulfide reductase activity"/>
    <property type="evidence" value="ECO:0007669"/>
    <property type="project" value="InterPro"/>
</dbReference>
<accession>A0AAV7WV34</accession>
<organism evidence="8 9">
    <name type="scientific">Pleurodeles waltl</name>
    <name type="common">Iberian ribbed newt</name>
    <dbReference type="NCBI Taxonomy" id="8319"/>
    <lineage>
        <taxon>Eukaryota</taxon>
        <taxon>Metazoa</taxon>
        <taxon>Chordata</taxon>
        <taxon>Craniata</taxon>
        <taxon>Vertebrata</taxon>
        <taxon>Euteleostomi</taxon>
        <taxon>Amphibia</taxon>
        <taxon>Batrachia</taxon>
        <taxon>Caudata</taxon>
        <taxon>Salamandroidea</taxon>
        <taxon>Salamandridae</taxon>
        <taxon>Pleurodelinae</taxon>
        <taxon>Pleurodeles</taxon>
    </lineage>
</organism>